<dbReference type="InterPro" id="IPR007838">
    <property type="entry name" value="Cell_div_ZapA-like"/>
</dbReference>
<sequence length="102" mass="10770">MANVSLPIGGRPHTVACRDGEEAHLVELGKMLDERWPAALRAAGGVPGERAMLFVALMLADALEDVRQRPPEGAAVSEPALQRIADRLEALADALEHDPAAG</sequence>
<dbReference type="Proteomes" id="UP000033203">
    <property type="component" value="Unassembled WGS sequence"/>
</dbReference>
<dbReference type="InterPro" id="IPR036192">
    <property type="entry name" value="Cell_div_ZapA-like_sf"/>
</dbReference>
<dbReference type="AlphaFoldDB" id="A0A0D1K6E6"/>
<reference evidence="1 2" key="1">
    <citation type="submission" date="2015-01" db="EMBL/GenBank/DDBJ databases">
        <title>Genome of Sphingomonas taxi strain 30a.</title>
        <authorList>
            <person name="Eevers N."/>
            <person name="Van Hamme J."/>
            <person name="Bottos E."/>
            <person name="Weyens N."/>
            <person name="Vangronsveld J."/>
        </authorList>
    </citation>
    <scope>NUCLEOTIDE SEQUENCE [LARGE SCALE GENOMIC DNA]</scope>
    <source>
        <strain evidence="1 2">30a</strain>
    </source>
</reference>
<protein>
    <recommendedName>
        <fullName evidence="3">Cell division protein ZapA</fullName>
    </recommendedName>
</protein>
<evidence type="ECO:0008006" key="3">
    <source>
        <dbReference type="Google" id="ProtNLM"/>
    </source>
</evidence>
<organism evidence="1 2">
    <name type="scientific">Sphingomonas melonis</name>
    <dbReference type="NCBI Taxonomy" id="152682"/>
    <lineage>
        <taxon>Bacteria</taxon>
        <taxon>Pseudomonadati</taxon>
        <taxon>Pseudomonadota</taxon>
        <taxon>Alphaproteobacteria</taxon>
        <taxon>Sphingomonadales</taxon>
        <taxon>Sphingomonadaceae</taxon>
        <taxon>Sphingomonas</taxon>
    </lineage>
</organism>
<dbReference type="SUPFAM" id="SSF102829">
    <property type="entry name" value="Cell division protein ZapA-like"/>
    <property type="match status" value="1"/>
</dbReference>
<gene>
    <name evidence="1" type="ORF">SR41_05305</name>
</gene>
<evidence type="ECO:0000313" key="2">
    <source>
        <dbReference type="Proteomes" id="UP000033203"/>
    </source>
</evidence>
<proteinExistence type="predicted"/>
<evidence type="ECO:0000313" key="1">
    <source>
        <dbReference type="EMBL" id="KIU29183.1"/>
    </source>
</evidence>
<dbReference type="Pfam" id="PF05164">
    <property type="entry name" value="ZapA"/>
    <property type="match status" value="1"/>
</dbReference>
<dbReference type="PATRIC" id="fig|1549858.7.peg.3075"/>
<name>A0A0D1K6E6_9SPHN</name>
<dbReference type="OrthoDB" id="9797575at2"/>
<accession>A0A0D1K6E6</accession>
<dbReference type="RefSeq" id="WP_043059765.1">
    <property type="nucleotide sequence ID" value="NZ_QDFS01000004.1"/>
</dbReference>
<dbReference type="EMBL" id="JXTP01000019">
    <property type="protein sequence ID" value="KIU29183.1"/>
    <property type="molecule type" value="Genomic_DNA"/>
</dbReference>
<comment type="caution">
    <text evidence="1">The sequence shown here is derived from an EMBL/GenBank/DDBJ whole genome shotgun (WGS) entry which is preliminary data.</text>
</comment>